<dbReference type="STRING" id="1284197.S8ADB1"/>
<evidence type="ECO:0000313" key="4">
    <source>
        <dbReference type="EMBL" id="EPS39096.1"/>
    </source>
</evidence>
<sequence length="404" mass="43326">MTSDRALLLLVLVAYFGRNLVAAAAQCYFPDGTFAPQEYQPCNIHAAASGEAAMCCALNNGTSSETCLGNGLCSGPLSEGSSIYWRGACTDRTWESPFCKDICVWRGATYNWHIAPAPVMLCEDEKSCCGGAEVGGKCCSERSGLLLATNFQVVVTATTYAPLTSPTTTPNTSAANRGTTTSSTLPSNTASEKDSISGEPTSGVSSHLKIAIGVSAGILIVSIIATAFLVRFCLRRKYGLNGPAVYEKNSHGPLEIGTSQTIYNGRIGTEGYAELEYSPPQLHSPPQELNSPLQGLNSHPQSFNSPIQSLSSPLRPPIGSPHNSNDPLQPLTGSPRQSNDSIQRSYDSSPEQLNHSSQPPFDYSHPQFSESFQQTNYSHPQFNNHPEQPEEPPQHPNESPSGRR</sequence>
<dbReference type="EMBL" id="AQGS01000489">
    <property type="protein sequence ID" value="EPS39096.1"/>
    <property type="molecule type" value="Genomic_DNA"/>
</dbReference>
<dbReference type="HOGENOM" id="CLU_681556_0_0_1"/>
<feature type="compositionally biased region" description="Polar residues" evidence="1">
    <location>
        <begin position="366"/>
        <end position="383"/>
    </location>
</feature>
<dbReference type="OrthoDB" id="5347934at2759"/>
<feature type="transmembrane region" description="Helical" evidence="2">
    <location>
        <begin position="210"/>
        <end position="230"/>
    </location>
</feature>
<feature type="region of interest" description="Disordered" evidence="1">
    <location>
        <begin position="276"/>
        <end position="404"/>
    </location>
</feature>
<keyword evidence="2" id="KW-1133">Transmembrane helix</keyword>
<dbReference type="Proteomes" id="UP000015100">
    <property type="component" value="Unassembled WGS sequence"/>
</dbReference>
<feature type="compositionally biased region" description="Polar residues" evidence="1">
    <location>
        <begin position="287"/>
        <end position="312"/>
    </location>
</feature>
<feature type="region of interest" description="Disordered" evidence="1">
    <location>
        <begin position="165"/>
        <end position="202"/>
    </location>
</feature>
<feature type="compositionally biased region" description="Polar residues" evidence="1">
    <location>
        <begin position="321"/>
        <end position="359"/>
    </location>
</feature>
<reference evidence="4 5" key="1">
    <citation type="journal article" date="2013" name="PLoS Genet.">
        <title>Genomic mechanisms accounting for the adaptation to parasitism in nematode-trapping fungi.</title>
        <authorList>
            <person name="Meerupati T."/>
            <person name="Andersson K.M."/>
            <person name="Friman E."/>
            <person name="Kumar D."/>
            <person name="Tunlid A."/>
            <person name="Ahren D."/>
        </authorList>
    </citation>
    <scope>NUCLEOTIDE SEQUENCE [LARGE SCALE GENOMIC DNA]</scope>
    <source>
        <strain evidence="4 5">CBS 200.50</strain>
    </source>
</reference>
<feature type="chain" id="PRO_5004548402" description="Mid2 domain-containing protein" evidence="3">
    <location>
        <begin position="24"/>
        <end position="404"/>
    </location>
</feature>
<evidence type="ECO:0008006" key="6">
    <source>
        <dbReference type="Google" id="ProtNLM"/>
    </source>
</evidence>
<keyword evidence="2" id="KW-0812">Transmembrane</keyword>
<evidence type="ECO:0000256" key="1">
    <source>
        <dbReference type="SAM" id="MobiDB-lite"/>
    </source>
</evidence>
<name>S8ADB1_DACHA</name>
<dbReference type="AlphaFoldDB" id="S8ADB1"/>
<comment type="caution">
    <text evidence="4">The sequence shown here is derived from an EMBL/GenBank/DDBJ whole genome shotgun (WGS) entry which is preliminary data.</text>
</comment>
<gene>
    <name evidence="4" type="ORF">H072_7127</name>
</gene>
<feature type="signal peptide" evidence="3">
    <location>
        <begin position="1"/>
        <end position="23"/>
    </location>
</feature>
<keyword evidence="2" id="KW-0472">Membrane</keyword>
<feature type="compositionally biased region" description="Polar residues" evidence="1">
    <location>
        <begin position="177"/>
        <end position="190"/>
    </location>
</feature>
<evidence type="ECO:0000256" key="3">
    <source>
        <dbReference type="SAM" id="SignalP"/>
    </source>
</evidence>
<reference evidence="5" key="2">
    <citation type="submission" date="2013-04" db="EMBL/GenBank/DDBJ databases">
        <title>Genomic mechanisms accounting for the adaptation to parasitism in nematode-trapping fungi.</title>
        <authorList>
            <person name="Ahren D.G."/>
        </authorList>
    </citation>
    <scope>NUCLEOTIDE SEQUENCE [LARGE SCALE GENOMIC DNA]</scope>
    <source>
        <strain evidence="5">CBS 200.50</strain>
    </source>
</reference>
<feature type="compositionally biased region" description="Low complexity" evidence="1">
    <location>
        <begin position="165"/>
        <end position="176"/>
    </location>
</feature>
<protein>
    <recommendedName>
        <fullName evidence="6">Mid2 domain-containing protein</fullName>
    </recommendedName>
</protein>
<evidence type="ECO:0000313" key="5">
    <source>
        <dbReference type="Proteomes" id="UP000015100"/>
    </source>
</evidence>
<dbReference type="OMA" id="NHDDREP"/>
<proteinExistence type="predicted"/>
<evidence type="ECO:0000256" key="2">
    <source>
        <dbReference type="SAM" id="Phobius"/>
    </source>
</evidence>
<organism evidence="4 5">
    <name type="scientific">Dactylellina haptotyla (strain CBS 200.50)</name>
    <name type="common">Nematode-trapping fungus</name>
    <name type="synonym">Monacrosporium haptotylum</name>
    <dbReference type="NCBI Taxonomy" id="1284197"/>
    <lineage>
        <taxon>Eukaryota</taxon>
        <taxon>Fungi</taxon>
        <taxon>Dikarya</taxon>
        <taxon>Ascomycota</taxon>
        <taxon>Pezizomycotina</taxon>
        <taxon>Orbiliomycetes</taxon>
        <taxon>Orbiliales</taxon>
        <taxon>Orbiliaceae</taxon>
        <taxon>Dactylellina</taxon>
    </lineage>
</organism>
<accession>S8ADB1</accession>
<dbReference type="eggNOG" id="ENOG502SV8X">
    <property type="taxonomic scope" value="Eukaryota"/>
</dbReference>
<keyword evidence="5" id="KW-1185">Reference proteome</keyword>
<keyword evidence="3" id="KW-0732">Signal</keyword>